<reference evidence="2" key="1">
    <citation type="submission" date="2020-06" db="EMBL/GenBank/DDBJ databases">
        <title>Legume-microbial interactions unlock mineral nutrients during tropical forest succession.</title>
        <authorList>
            <person name="Epihov D.Z."/>
        </authorList>
    </citation>
    <scope>NUCLEOTIDE SEQUENCE [LARGE SCALE GENOMIC DNA]</scope>
    <source>
        <strain evidence="2">Pan2503</strain>
    </source>
</reference>
<feature type="non-terminal residue" evidence="2">
    <location>
        <position position="1"/>
    </location>
</feature>
<dbReference type="GO" id="GO:0015888">
    <property type="term" value="P:thiamine transport"/>
    <property type="evidence" value="ECO:0007669"/>
    <property type="project" value="TreeGrafter"/>
</dbReference>
<dbReference type="Pfam" id="PF13416">
    <property type="entry name" value="SBP_bac_8"/>
    <property type="match status" value="1"/>
</dbReference>
<organism evidence="2 3">
    <name type="scientific">Candidatus Acidiferrum panamense</name>
    <dbReference type="NCBI Taxonomy" id="2741543"/>
    <lineage>
        <taxon>Bacteria</taxon>
        <taxon>Pseudomonadati</taxon>
        <taxon>Acidobacteriota</taxon>
        <taxon>Terriglobia</taxon>
        <taxon>Candidatus Acidiferrales</taxon>
        <taxon>Candidatus Acidiferrum</taxon>
    </lineage>
</organism>
<dbReference type="AlphaFoldDB" id="A0A7V8NWU9"/>
<protein>
    <submittedName>
        <fullName evidence="2">Extracellular solute-binding protein</fullName>
    </submittedName>
</protein>
<dbReference type="GO" id="GO:0030976">
    <property type="term" value="F:thiamine pyrophosphate binding"/>
    <property type="evidence" value="ECO:0007669"/>
    <property type="project" value="TreeGrafter"/>
</dbReference>
<dbReference type="GO" id="GO:0030975">
    <property type="term" value="F:thiamine binding"/>
    <property type="evidence" value="ECO:0007669"/>
    <property type="project" value="TreeGrafter"/>
</dbReference>
<evidence type="ECO:0000256" key="1">
    <source>
        <dbReference type="ARBA" id="ARBA00022729"/>
    </source>
</evidence>
<gene>
    <name evidence="2" type="ORF">HRJ53_28705</name>
</gene>
<dbReference type="Proteomes" id="UP000567293">
    <property type="component" value="Unassembled WGS sequence"/>
</dbReference>
<keyword evidence="1" id="KW-0732">Signal</keyword>
<comment type="caution">
    <text evidence="2">The sequence shown here is derived from an EMBL/GenBank/DDBJ whole genome shotgun (WGS) entry which is preliminary data.</text>
</comment>
<dbReference type="PANTHER" id="PTHR30006:SF2">
    <property type="entry name" value="ABC TRANSPORTER SUBSTRATE-BINDING PROTEIN"/>
    <property type="match status" value="1"/>
</dbReference>
<dbReference type="GO" id="GO:0030288">
    <property type="term" value="C:outer membrane-bounded periplasmic space"/>
    <property type="evidence" value="ECO:0007669"/>
    <property type="project" value="TreeGrafter"/>
</dbReference>
<sequence length="255" mass="28593">FLALGGCLQDYELDIVTNYKDIIDAAKEPPRAQLKNWFAAFVLVVMGLVYNTKEAQKPASYQDLLNPKYKGRVGIPTYGWVGNSWMQVLNKTLGGNEDNVDPGIAFLAQLVKKNDAVVIENTDAALKAFTREEIVIMPFWNGRTAVLQSQGVPVDIEYIPGSMLVGNGFPILRGGKFIKQTNEFVNVTLTGEYQLGMTKRFFYPPSNRNAKIPAEMAKYAFPADKEKNVVPIDYEKMNAHKSEYLDRWNKEVLGA</sequence>
<dbReference type="EMBL" id="JACDQQ010002782">
    <property type="protein sequence ID" value="MBA0088989.1"/>
    <property type="molecule type" value="Genomic_DNA"/>
</dbReference>
<name>A0A7V8NWU9_9BACT</name>
<proteinExistence type="predicted"/>
<evidence type="ECO:0000313" key="3">
    <source>
        <dbReference type="Proteomes" id="UP000567293"/>
    </source>
</evidence>
<dbReference type="SUPFAM" id="SSF53850">
    <property type="entry name" value="Periplasmic binding protein-like II"/>
    <property type="match status" value="1"/>
</dbReference>
<evidence type="ECO:0000313" key="2">
    <source>
        <dbReference type="EMBL" id="MBA0088989.1"/>
    </source>
</evidence>
<dbReference type="PANTHER" id="PTHR30006">
    <property type="entry name" value="THIAMINE-BINDING PERIPLASMIC PROTEIN-RELATED"/>
    <property type="match status" value="1"/>
</dbReference>
<dbReference type="InterPro" id="IPR006059">
    <property type="entry name" value="SBP"/>
</dbReference>
<keyword evidence="3" id="KW-1185">Reference proteome</keyword>
<accession>A0A7V8NWU9</accession>
<dbReference type="Gene3D" id="3.40.190.10">
    <property type="entry name" value="Periplasmic binding protein-like II"/>
    <property type="match status" value="2"/>
</dbReference>